<dbReference type="AlphaFoldDB" id="A0A1Q8CGL5"/>
<dbReference type="Proteomes" id="UP000185596">
    <property type="component" value="Unassembled WGS sequence"/>
</dbReference>
<protein>
    <submittedName>
        <fullName evidence="2">Uncharacterized protein</fullName>
    </submittedName>
</protein>
<keyword evidence="3" id="KW-1185">Reference proteome</keyword>
<keyword evidence="1" id="KW-1133">Transmembrane helix</keyword>
<dbReference type="EMBL" id="MSIE01000055">
    <property type="protein sequence ID" value="OLF13484.1"/>
    <property type="molecule type" value="Genomic_DNA"/>
</dbReference>
<organism evidence="2 3">
    <name type="scientific">Actinophytocola xanthii</name>
    <dbReference type="NCBI Taxonomy" id="1912961"/>
    <lineage>
        <taxon>Bacteria</taxon>
        <taxon>Bacillati</taxon>
        <taxon>Actinomycetota</taxon>
        <taxon>Actinomycetes</taxon>
        <taxon>Pseudonocardiales</taxon>
        <taxon>Pseudonocardiaceae</taxon>
    </lineage>
</organism>
<evidence type="ECO:0000313" key="2">
    <source>
        <dbReference type="EMBL" id="OLF13484.1"/>
    </source>
</evidence>
<comment type="caution">
    <text evidence="2">The sequence shown here is derived from an EMBL/GenBank/DDBJ whole genome shotgun (WGS) entry which is preliminary data.</text>
</comment>
<proteinExistence type="predicted"/>
<name>A0A1Q8CGL5_9PSEU</name>
<reference evidence="2 3" key="1">
    <citation type="submission" date="2016-12" db="EMBL/GenBank/DDBJ databases">
        <title>The draft genome sequence of Actinophytocola sp. 11-183.</title>
        <authorList>
            <person name="Wang W."/>
            <person name="Yuan L."/>
        </authorList>
    </citation>
    <scope>NUCLEOTIDE SEQUENCE [LARGE SCALE GENOMIC DNA]</scope>
    <source>
        <strain evidence="2 3">11-183</strain>
    </source>
</reference>
<sequence length="67" mass="7187">MSVVGSGQRIRFRGGLWLFAADLVVVVISAALDDIAEVQPEYVAQVPQVIPKASRTVSGGSPYCRVR</sequence>
<keyword evidence="1" id="KW-0812">Transmembrane</keyword>
<feature type="transmembrane region" description="Helical" evidence="1">
    <location>
        <begin position="12"/>
        <end position="32"/>
    </location>
</feature>
<gene>
    <name evidence="2" type="ORF">BU204_27195</name>
</gene>
<evidence type="ECO:0000256" key="1">
    <source>
        <dbReference type="SAM" id="Phobius"/>
    </source>
</evidence>
<keyword evidence="1" id="KW-0472">Membrane</keyword>
<evidence type="ECO:0000313" key="3">
    <source>
        <dbReference type="Proteomes" id="UP000185596"/>
    </source>
</evidence>
<accession>A0A1Q8CGL5</accession>